<dbReference type="Pfam" id="PF16953">
    <property type="entry name" value="PRORP"/>
    <property type="match status" value="1"/>
</dbReference>
<evidence type="ECO:0000256" key="11">
    <source>
        <dbReference type="ARBA" id="ARBA00022842"/>
    </source>
</evidence>
<dbReference type="Gene3D" id="3.40.50.11980">
    <property type="match status" value="1"/>
</dbReference>
<dbReference type="InterPro" id="IPR031595">
    <property type="entry name" value="PRORP_C"/>
</dbReference>
<evidence type="ECO:0000313" key="18">
    <source>
        <dbReference type="Proteomes" id="UP000005204"/>
    </source>
</evidence>
<keyword evidence="8" id="KW-0479">Metal-binding</keyword>
<dbReference type="EnsemblMetazoa" id="XM_004928159.3">
    <property type="protein sequence ID" value="XP_004928216.2"/>
    <property type="gene ID" value="LOC101741438"/>
</dbReference>
<dbReference type="GO" id="GO:0097745">
    <property type="term" value="P:mitochondrial tRNA 5'-end processing"/>
    <property type="evidence" value="ECO:0007669"/>
    <property type="project" value="TreeGrafter"/>
</dbReference>
<dbReference type="Gene3D" id="1.25.40.10">
    <property type="entry name" value="Tetratricopeptide repeat domain"/>
    <property type="match status" value="1"/>
</dbReference>
<keyword evidence="11" id="KW-0460">Magnesium</keyword>
<dbReference type="AlphaFoldDB" id="A0A8R1WI56"/>
<evidence type="ECO:0000256" key="9">
    <source>
        <dbReference type="ARBA" id="ARBA00022801"/>
    </source>
</evidence>
<keyword evidence="10" id="KW-0862">Zinc</keyword>
<evidence type="ECO:0000256" key="8">
    <source>
        <dbReference type="ARBA" id="ARBA00022723"/>
    </source>
</evidence>
<name>A0A8R1WI56_BOMMO</name>
<evidence type="ECO:0000256" key="5">
    <source>
        <dbReference type="ARBA" id="ARBA00012179"/>
    </source>
</evidence>
<evidence type="ECO:0000256" key="3">
    <source>
        <dbReference type="ARBA" id="ARBA00004173"/>
    </source>
</evidence>
<evidence type="ECO:0000259" key="16">
    <source>
        <dbReference type="Pfam" id="PF16953"/>
    </source>
</evidence>
<reference evidence="18" key="1">
    <citation type="journal article" date="2008" name="Insect Biochem. Mol. Biol.">
        <title>The genome of a lepidopteran model insect, the silkworm Bombyx mori.</title>
        <authorList>
            <consortium name="International Silkworm Genome Consortium"/>
        </authorList>
    </citation>
    <scope>NUCLEOTIDE SEQUENCE [LARGE SCALE GENOMIC DNA]</scope>
    <source>
        <strain evidence="18">p50T</strain>
    </source>
</reference>
<keyword evidence="13" id="KW-0496">Mitochondrion</keyword>
<sequence>MTSMFCNTARLAHFGLGRTCRFVYKSAVKEPAPIKCVSSQIAYLESELEKSSFNWNELKKNILFERGNINEKNFEGVLLKFMVQRKKFDAANSFVCYINKKNEELSLGAINGLLMLYYEMSKENKLIDEGKTFILKTYRDLYKKYKVLDYTTSEKLLHALCCIGEWEKALKVLDEINLSSVPSHSAYSTVIATLLKLNKKKKSMEVIEKSILARRPLQDDAYDAWIDYILRKYKDKKIIEKYADELCLHIINTYSTISEITANKIKDLYSSLGWKANYTKITKYNGRCQSCSKTLDCLKLSDEEFKTLQSNIKDKLIIGSDLFLKTSPQELEKFLNFIEKTGPYDIILDALNVSYSIGKQSQATGAKALHIVVEYFLNQNKKVLILGRKHILTWKKNLIGDMLSKTSSFFTDNLSQDDPYIITAAIFSGSHTDIVSKDLLRGHIFKLQDEYLRILFKRWQWQHQWMLFKTNNKHGLRIQPPLVFTPCPQKNNNSWHLPYKGEDEELGLNIVNDGTPNLNNWLCLTPN</sequence>
<comment type="subcellular location">
    <subcellularLocation>
        <location evidence="3">Mitochondrion</location>
    </subcellularLocation>
</comment>
<evidence type="ECO:0000256" key="7">
    <source>
        <dbReference type="ARBA" id="ARBA00022722"/>
    </source>
</evidence>
<evidence type="ECO:0000256" key="13">
    <source>
        <dbReference type="ARBA" id="ARBA00023128"/>
    </source>
</evidence>
<reference evidence="17" key="2">
    <citation type="submission" date="2022-06" db="UniProtKB">
        <authorList>
            <consortium name="EnsemblMetazoa"/>
        </authorList>
    </citation>
    <scope>IDENTIFICATION</scope>
    <source>
        <strain evidence="17">p50T (Dazao)</strain>
    </source>
</reference>
<dbReference type="CDD" id="cd18718">
    <property type="entry name" value="PIN_PRORP"/>
    <property type="match status" value="1"/>
</dbReference>
<evidence type="ECO:0000313" key="17">
    <source>
        <dbReference type="EnsemblMetazoa" id="XP_004928216.2"/>
    </source>
</evidence>
<dbReference type="KEGG" id="bmor:101741438"/>
<keyword evidence="9" id="KW-0378">Hydrolase</keyword>
<dbReference type="GO" id="GO:0046872">
    <property type="term" value="F:metal ion binding"/>
    <property type="evidence" value="ECO:0007669"/>
    <property type="project" value="UniProtKB-KW"/>
</dbReference>
<dbReference type="InterPro" id="IPR011990">
    <property type="entry name" value="TPR-like_helical_dom_sf"/>
</dbReference>
<dbReference type="PANTHER" id="PTHR13547">
    <property type="match status" value="1"/>
</dbReference>
<comment type="similarity">
    <text evidence="4">Belongs to the PPR family. P subfamily.</text>
</comment>
<dbReference type="GO" id="GO:0001682">
    <property type="term" value="P:tRNA 5'-leader removal"/>
    <property type="evidence" value="ECO:0007669"/>
    <property type="project" value="TreeGrafter"/>
</dbReference>
<evidence type="ECO:0000256" key="1">
    <source>
        <dbReference type="ARBA" id="ARBA00000928"/>
    </source>
</evidence>
<comment type="cofactor">
    <cofactor evidence="2">
        <name>Mg(2+)</name>
        <dbReference type="ChEBI" id="CHEBI:18420"/>
    </cofactor>
</comment>
<evidence type="ECO:0000256" key="15">
    <source>
        <dbReference type="ARBA" id="ARBA00044559"/>
    </source>
</evidence>
<dbReference type="PANTHER" id="PTHR13547:SF1">
    <property type="entry name" value="MITOCHONDRIAL RIBONUCLEASE P CATALYTIC SUBUNIT"/>
    <property type="match status" value="1"/>
</dbReference>
<dbReference type="CTD" id="31568"/>
<keyword evidence="18" id="KW-1185">Reference proteome</keyword>
<feature type="domain" description="PRORP" evidence="16">
    <location>
        <begin position="284"/>
        <end position="523"/>
    </location>
</feature>
<dbReference type="InterPro" id="IPR033495">
    <property type="entry name" value="MRPP3_PIN_dom"/>
</dbReference>
<evidence type="ECO:0000256" key="6">
    <source>
        <dbReference type="ARBA" id="ARBA00022694"/>
    </source>
</evidence>
<keyword evidence="7" id="KW-0540">Nuclease</keyword>
<organism evidence="17 18">
    <name type="scientific">Bombyx mori</name>
    <name type="common">Silk moth</name>
    <dbReference type="NCBI Taxonomy" id="7091"/>
    <lineage>
        <taxon>Eukaryota</taxon>
        <taxon>Metazoa</taxon>
        <taxon>Ecdysozoa</taxon>
        <taxon>Arthropoda</taxon>
        <taxon>Hexapoda</taxon>
        <taxon>Insecta</taxon>
        <taxon>Pterygota</taxon>
        <taxon>Neoptera</taxon>
        <taxon>Endopterygota</taxon>
        <taxon>Lepidoptera</taxon>
        <taxon>Glossata</taxon>
        <taxon>Ditrysia</taxon>
        <taxon>Bombycoidea</taxon>
        <taxon>Bombycidae</taxon>
        <taxon>Bombycinae</taxon>
        <taxon>Bombyx</taxon>
    </lineage>
</organism>
<keyword evidence="12" id="KW-0809">Transit peptide</keyword>
<proteinExistence type="inferred from homology"/>
<evidence type="ECO:0000256" key="2">
    <source>
        <dbReference type="ARBA" id="ARBA00001946"/>
    </source>
</evidence>
<dbReference type="GO" id="GO:0004526">
    <property type="term" value="F:ribonuclease P activity"/>
    <property type="evidence" value="ECO:0007669"/>
    <property type="project" value="UniProtKB-EC"/>
</dbReference>
<protein>
    <recommendedName>
        <fullName evidence="14">Mitochondrial ribonuclease P catalytic subunit</fullName>
        <ecNumber evidence="5">3.1.26.5</ecNumber>
    </recommendedName>
    <alternativeName>
        <fullName evidence="15">Mitochondrial ribonuclease P protein 3</fullName>
    </alternativeName>
</protein>
<keyword evidence="6" id="KW-0819">tRNA processing</keyword>
<dbReference type="EC" id="3.1.26.5" evidence="5"/>
<dbReference type="GeneID" id="101741438"/>
<dbReference type="Proteomes" id="UP000005204">
    <property type="component" value="Unassembled WGS sequence"/>
</dbReference>
<evidence type="ECO:0000256" key="4">
    <source>
        <dbReference type="ARBA" id="ARBA00007626"/>
    </source>
</evidence>
<comment type="catalytic activity">
    <reaction evidence="1">
        <text>Endonucleolytic cleavage of RNA, removing 5'-extranucleotides from tRNA precursor.</text>
        <dbReference type="EC" id="3.1.26.5"/>
    </reaction>
</comment>
<accession>A0A8R1WI56</accession>
<evidence type="ECO:0000256" key="14">
    <source>
        <dbReference type="ARBA" id="ARBA00044536"/>
    </source>
</evidence>
<evidence type="ECO:0000256" key="12">
    <source>
        <dbReference type="ARBA" id="ARBA00022946"/>
    </source>
</evidence>
<dbReference type="GO" id="GO:0030678">
    <property type="term" value="C:mitochondrial ribonuclease P complex"/>
    <property type="evidence" value="ECO:0007669"/>
    <property type="project" value="TreeGrafter"/>
</dbReference>
<evidence type="ECO:0000256" key="10">
    <source>
        <dbReference type="ARBA" id="ARBA00022833"/>
    </source>
</evidence>
<dbReference type="RefSeq" id="XP_004928216.2">
    <property type="nucleotide sequence ID" value="XM_004928159.4"/>
</dbReference>